<name>A0A1I2AXZ4_9BACT</name>
<dbReference type="Proteomes" id="UP000199400">
    <property type="component" value="Unassembled WGS sequence"/>
</dbReference>
<proteinExistence type="predicted"/>
<evidence type="ECO:0008006" key="4">
    <source>
        <dbReference type="Google" id="ProtNLM"/>
    </source>
</evidence>
<dbReference type="PROSITE" id="PS51257">
    <property type="entry name" value="PROKAR_LIPOPROTEIN"/>
    <property type="match status" value="1"/>
</dbReference>
<protein>
    <recommendedName>
        <fullName evidence="4">Myxococcus cysteine-rich repeat-containing protein</fullName>
    </recommendedName>
</protein>
<feature type="compositionally biased region" description="Low complexity" evidence="1">
    <location>
        <begin position="75"/>
        <end position="92"/>
    </location>
</feature>
<dbReference type="EMBL" id="FOMX01000014">
    <property type="protein sequence ID" value="SFE48772.1"/>
    <property type="molecule type" value="Genomic_DNA"/>
</dbReference>
<evidence type="ECO:0000313" key="3">
    <source>
        <dbReference type="Proteomes" id="UP000199400"/>
    </source>
</evidence>
<feature type="region of interest" description="Disordered" evidence="1">
    <location>
        <begin position="26"/>
        <end position="98"/>
    </location>
</feature>
<gene>
    <name evidence="2" type="ORF">SAMN02745121_04446</name>
</gene>
<feature type="compositionally biased region" description="Low complexity" evidence="1">
    <location>
        <begin position="36"/>
        <end position="63"/>
    </location>
</feature>
<dbReference type="AlphaFoldDB" id="A0A1I2AXZ4"/>
<evidence type="ECO:0000256" key="1">
    <source>
        <dbReference type="SAM" id="MobiDB-lite"/>
    </source>
</evidence>
<accession>A0A1I2AXZ4</accession>
<evidence type="ECO:0000313" key="2">
    <source>
        <dbReference type="EMBL" id="SFE48772.1"/>
    </source>
</evidence>
<reference evidence="3" key="1">
    <citation type="submission" date="2016-10" db="EMBL/GenBank/DDBJ databases">
        <authorList>
            <person name="Varghese N."/>
            <person name="Submissions S."/>
        </authorList>
    </citation>
    <scope>NUCLEOTIDE SEQUENCE [LARGE SCALE GENOMIC DNA]</scope>
    <source>
        <strain evidence="3">ATCC 25963</strain>
    </source>
</reference>
<sequence>MRMRRMFEVGTTVALLAACNGDRAEVSASDSGFGVATETSQSPPASTTTTTGMESSQSTGTGTASEGDDSDSETVEPGTTGSETGTSSTTESAAPFCGDGHVDPGEACDEGDNNGLGIGCGAGCVLEVCGDGLPGPGEECDFGWLNGPESGCSETCQIAPSACGTQSAEPVLVPRPVDIIIVIDNSGSMAAEIKGVQDNINENFAEIIGESGLDYRVILLSRYGKYTSTQVCIEAPLSGIPKGGCTNPPSQPINNPGKFYHYSVEIDSTDSWCRMLDTFNGVQQDLFKFAPKGWQAWLRPEAFKIVIEVSDDRVVCSHGNDHYNDNNTIAGGANAAEKFDAKLRELSPLHFGPTPETRNYSYYSIVGMSFNDPPDQPYAAEDPIVTTKCPSGVNGGIGHQSLSVATGALRFPLCDTTSYDALFQALAGGVIADATIACDFAIPPPPEGKELDEDSILVKFTPMDAVEPEVFQQVEGAGWCAPKSFYLDDGKVVLCPETCLAVQNDKEAEIEVEFKCAPIDPG</sequence>
<keyword evidence="3" id="KW-1185">Reference proteome</keyword>
<organism evidence="2 3">
    <name type="scientific">Nannocystis exedens</name>
    <dbReference type="NCBI Taxonomy" id="54"/>
    <lineage>
        <taxon>Bacteria</taxon>
        <taxon>Pseudomonadati</taxon>
        <taxon>Myxococcota</taxon>
        <taxon>Polyangia</taxon>
        <taxon>Nannocystales</taxon>
        <taxon>Nannocystaceae</taxon>
        <taxon>Nannocystis</taxon>
    </lineage>
</organism>